<keyword evidence="2 4" id="KW-0067">ATP-binding</keyword>
<dbReference type="InterPro" id="IPR000432">
    <property type="entry name" value="DNA_mismatch_repair_MutS_C"/>
</dbReference>
<evidence type="ECO:0000313" key="6">
    <source>
        <dbReference type="EMBL" id="AAM31070.1"/>
    </source>
</evidence>
<evidence type="ECO:0000313" key="7">
    <source>
        <dbReference type="Proteomes" id="UP000000595"/>
    </source>
</evidence>
<evidence type="ECO:0000256" key="1">
    <source>
        <dbReference type="ARBA" id="ARBA00022741"/>
    </source>
</evidence>
<dbReference type="PATRIC" id="fig|192952.21.peg.1591"/>
<dbReference type="GO" id="GO:0005524">
    <property type="term" value="F:ATP binding"/>
    <property type="evidence" value="ECO:0007669"/>
    <property type="project" value="UniProtKB-UniRule"/>
</dbReference>
<dbReference type="GO" id="GO:0140664">
    <property type="term" value="F:ATP-dependent DNA damage sensor activity"/>
    <property type="evidence" value="ECO:0007669"/>
    <property type="project" value="InterPro"/>
</dbReference>
<dbReference type="PANTHER" id="PTHR11361:SF125">
    <property type="entry name" value="DNA-BINDING PROTEIN MUTS2"/>
    <property type="match status" value="1"/>
</dbReference>
<dbReference type="HOGENOM" id="CLU_026764_0_0_2"/>
<dbReference type="Pfam" id="PF00488">
    <property type="entry name" value="MutS_V"/>
    <property type="match status" value="1"/>
</dbReference>
<dbReference type="SUPFAM" id="SSF47781">
    <property type="entry name" value="RuvA domain 2-like"/>
    <property type="match status" value="1"/>
</dbReference>
<dbReference type="GO" id="GO:0006298">
    <property type="term" value="P:mismatch repair"/>
    <property type="evidence" value="ECO:0007669"/>
    <property type="project" value="InterPro"/>
</dbReference>
<reference evidence="6 7" key="1">
    <citation type="journal article" date="2002" name="J. Mol. Microbiol. Biotechnol.">
        <title>The genome of Methanosarcina mazei: evidence for lateral gene transfer between Bacteria and Archaea.</title>
        <authorList>
            <person name="Deppenmeier U."/>
            <person name="Johann A."/>
            <person name="Hartsch T."/>
            <person name="Merkl R."/>
            <person name="Schmitz R.A."/>
            <person name="Martinez-Arias R."/>
            <person name="Henne A."/>
            <person name="Wiezer A."/>
            <person name="Baumer S."/>
            <person name="Jacobi C."/>
            <person name="Bruggemann H."/>
            <person name="Lienard T."/>
            <person name="Christmann A."/>
            <person name="Bomeke M."/>
            <person name="Steckel S."/>
            <person name="Bhattacharyya A."/>
            <person name="Lykidis A."/>
            <person name="Overbeek R."/>
            <person name="Klenk H.P."/>
            <person name="Gunsalus R.P."/>
            <person name="Fritz H.J."/>
            <person name="Gottschalk G."/>
        </authorList>
    </citation>
    <scope>NUCLEOTIDE SEQUENCE [LARGE SCALE GENOMIC DNA]</scope>
    <source>
        <strain evidence="7">ATCC BAA-159 / DSM 3647 / Goe1 / Go1 / JCM 11833 / OCM 88</strain>
    </source>
</reference>
<dbReference type="InterPro" id="IPR027417">
    <property type="entry name" value="P-loop_NTPase"/>
</dbReference>
<dbReference type="eggNOG" id="arCOG02895">
    <property type="taxonomic scope" value="Archaea"/>
</dbReference>
<comment type="function">
    <text evidence="4">Has ATPase and non-specific DNA-binding activities.</text>
</comment>
<sequence length="709" mass="79104">MNMAAFQQLSGLRELNGIGERVAGRLVEHFGSEDAALQAILEGDIASLSEVNGVSHTFALSLARDARGRAEGCAISDFLKTKEALDLYSRLLELIKTFAHTSHARDRMDLFYPFPASRMDLIEERRAFVADYLKIADVLSADKEFIALLLRVKKLKPVPGNLRARDRIILSGDRKILDAARERFQAFLTVQAVESFSEFVDLARGYSSVIVFDDNFLSFDLPEGLEPELFQDPSKAEFWQILPEVELAFFARNLDCVLACLNIVSTLRIAGFSFFEDLSDAELEDLKTALLKVGEDGKPVEGLDPELDRLETALKNLDPILTSTLNEANQRMNRTLEASSLTLSGQELIKLVSGGMEIKDLLAKELQRVYTGEIEALKEELSEKLDFQKQEKLMLDSLFSDEISYPLRAEQAQLQLFRQKLSMSLEKTRLSRKRELAKTLSVFRQPVEKLVKEILDFDLGFSIACFASQFRLKMPVIVPEAGIGFEAGENLFLKARYGEIDPVSYSVGKTSFSPVDMENRVVLLSGVNSGGKTSLLELLAQCVVLGHMGFPVPAMKLELGPVEEFYYFGKSKGTLDAGAFETTLKQFSVLSEASGKLVLADELESITEPGASARIIAGILEYLARSEESLGIFVSHLSELILENTETEIRVDGIEAEGLDSSLELIVNRNPIYNRVARSTPELIVERLLRKTTGKEQEFYAHLKNKFKN</sequence>
<dbReference type="FunFam" id="3.40.50.300:FF:002865">
    <property type="entry name" value="DNA-binding protein MutS2"/>
    <property type="match status" value="1"/>
</dbReference>
<dbReference type="InterPro" id="IPR045076">
    <property type="entry name" value="MutS"/>
</dbReference>
<gene>
    <name evidence="6" type="primary">mutS</name>
    <name evidence="4" type="synonym">mutS2</name>
    <name evidence="6" type="ordered locus">MM_1374</name>
</gene>
<dbReference type="SUPFAM" id="SSF52540">
    <property type="entry name" value="P-loop containing nucleoside triphosphate hydrolases"/>
    <property type="match status" value="1"/>
</dbReference>
<dbReference type="GO" id="GO:0030983">
    <property type="term" value="F:mismatched DNA binding"/>
    <property type="evidence" value="ECO:0007669"/>
    <property type="project" value="InterPro"/>
</dbReference>
<dbReference type="Gene3D" id="1.10.150.20">
    <property type="entry name" value="5' to 3' exonuclease, C-terminal subdomain"/>
    <property type="match status" value="1"/>
</dbReference>
<dbReference type="InterPro" id="IPR010994">
    <property type="entry name" value="RuvA_2-like"/>
</dbReference>
<feature type="binding site" evidence="4">
    <location>
        <begin position="526"/>
        <end position="533"/>
    </location>
    <ligand>
        <name>ATP</name>
        <dbReference type="ChEBI" id="CHEBI:30616"/>
    </ligand>
</feature>
<keyword evidence="3 4" id="KW-0238">DNA-binding</keyword>
<organism evidence="6 7">
    <name type="scientific">Methanosarcina mazei (strain ATCC BAA-159 / DSM 3647 / Goe1 / Go1 / JCM 11833 / OCM 88)</name>
    <name type="common">Methanosarcina frisia</name>
    <dbReference type="NCBI Taxonomy" id="192952"/>
    <lineage>
        <taxon>Archaea</taxon>
        <taxon>Methanobacteriati</taxon>
        <taxon>Methanobacteriota</taxon>
        <taxon>Stenosarchaea group</taxon>
        <taxon>Methanomicrobia</taxon>
        <taxon>Methanosarcinales</taxon>
        <taxon>Methanosarcinaceae</taxon>
        <taxon>Methanosarcina</taxon>
    </lineage>
</organism>
<dbReference type="PIRSF" id="PIRSF029254">
    <property type="entry name" value="MutS_C_archaeal"/>
    <property type="match status" value="1"/>
</dbReference>
<protein>
    <recommendedName>
        <fullName evidence="4">DNA-binding protein MutS2</fullName>
    </recommendedName>
</protein>
<dbReference type="KEGG" id="mma:MM_1374"/>
<comment type="cofactor">
    <cofactor evidence="4">
        <name>a divalent metal cation</name>
        <dbReference type="ChEBI" id="CHEBI:60240"/>
    </cofactor>
</comment>
<dbReference type="Gene3D" id="3.40.50.300">
    <property type="entry name" value="P-loop containing nucleotide triphosphate hydrolases"/>
    <property type="match status" value="1"/>
</dbReference>
<name>Q8PX48_METMA</name>
<comment type="similarity">
    <text evidence="4">Belongs to the DNA mismatch repair MutS family. Archaeal Muts2 subfamily.</text>
</comment>
<keyword evidence="4" id="KW-0378">Hydrolase</keyword>
<keyword evidence="1 4" id="KW-0547">Nucleotide-binding</keyword>
<dbReference type="InterPro" id="IPR012401">
    <property type="entry name" value="DNA-bd_MutS2_arc"/>
</dbReference>
<dbReference type="AlphaFoldDB" id="Q8PX48"/>
<dbReference type="EMBL" id="AE008384">
    <property type="protein sequence ID" value="AAM31070.1"/>
    <property type="molecule type" value="Genomic_DNA"/>
</dbReference>
<dbReference type="HAMAP" id="MF_00971">
    <property type="entry name" value="MutS2_archaea"/>
    <property type="match status" value="1"/>
</dbReference>
<proteinExistence type="inferred from homology"/>
<feature type="domain" description="DNA mismatch repair proteins mutS family" evidence="5">
    <location>
        <begin position="519"/>
        <end position="708"/>
    </location>
</feature>
<dbReference type="PANTHER" id="PTHR11361">
    <property type="entry name" value="DNA MISMATCH REPAIR PROTEIN MUTS FAMILY MEMBER"/>
    <property type="match status" value="1"/>
</dbReference>
<evidence type="ECO:0000256" key="2">
    <source>
        <dbReference type="ARBA" id="ARBA00022840"/>
    </source>
</evidence>
<dbReference type="GO" id="GO:0016787">
    <property type="term" value="F:hydrolase activity"/>
    <property type="evidence" value="ECO:0007669"/>
    <property type="project" value="UniProtKB-KW"/>
</dbReference>
<evidence type="ECO:0000256" key="3">
    <source>
        <dbReference type="ARBA" id="ARBA00023125"/>
    </source>
</evidence>
<evidence type="ECO:0000259" key="5">
    <source>
        <dbReference type="SMART" id="SM00534"/>
    </source>
</evidence>
<dbReference type="SMART" id="SM00534">
    <property type="entry name" value="MUTSac"/>
    <property type="match status" value="1"/>
</dbReference>
<accession>Q8PX48</accession>
<dbReference type="Proteomes" id="UP000000595">
    <property type="component" value="Chromosome"/>
</dbReference>
<evidence type="ECO:0000256" key="4">
    <source>
        <dbReference type="HAMAP-Rule" id="MF_00971"/>
    </source>
</evidence>